<dbReference type="GeneID" id="85328216"/>
<protein>
    <submittedName>
        <fullName evidence="1">Uncharacterized protein</fullName>
    </submittedName>
</protein>
<gene>
    <name evidence="1" type="ORF">B0T26DRAFT_748248</name>
</gene>
<keyword evidence="2" id="KW-1185">Reference proteome</keyword>
<name>A0AA40B5B7_9PEZI</name>
<sequence>MSACSRRLHDCSITTQRMVPREAALEGGGSGACGGNIGLRLGYLRFAARSSSSAAAKKELCDHGQAKAVFYRAIATCPWAKQLYLEAFEPPLAGAMATKGLRTHVDLEEVWDR</sequence>
<reference evidence="1" key="1">
    <citation type="submission" date="2023-06" db="EMBL/GenBank/DDBJ databases">
        <title>Genome-scale phylogeny and comparative genomics of the fungal order Sordariales.</title>
        <authorList>
            <consortium name="Lawrence Berkeley National Laboratory"/>
            <person name="Hensen N."/>
            <person name="Bonometti L."/>
            <person name="Westerberg I."/>
            <person name="Brannstrom I.O."/>
            <person name="Guillou S."/>
            <person name="Cros-Aarteil S."/>
            <person name="Calhoun S."/>
            <person name="Haridas S."/>
            <person name="Kuo A."/>
            <person name="Mondo S."/>
            <person name="Pangilinan J."/>
            <person name="Riley R."/>
            <person name="LaButti K."/>
            <person name="Andreopoulos B."/>
            <person name="Lipzen A."/>
            <person name="Chen C."/>
            <person name="Yanf M."/>
            <person name="Daum C."/>
            <person name="Ng V."/>
            <person name="Clum A."/>
            <person name="Steindorff A."/>
            <person name="Ohm R."/>
            <person name="Martin F."/>
            <person name="Silar P."/>
            <person name="Natvig D."/>
            <person name="Lalanne C."/>
            <person name="Gautier V."/>
            <person name="Ament-velasquez S.L."/>
            <person name="Kruys A."/>
            <person name="Hutchinson M.I."/>
            <person name="Powell A.J."/>
            <person name="Barry K."/>
            <person name="Miller A.N."/>
            <person name="Grigoriev I.V."/>
            <person name="Debuchy R."/>
            <person name="Gladieux P."/>
            <person name="Thoren M.H."/>
            <person name="Johannesson H."/>
        </authorList>
    </citation>
    <scope>NUCLEOTIDE SEQUENCE</scope>
    <source>
        <strain evidence="1">SMH2392-1A</strain>
    </source>
</reference>
<evidence type="ECO:0000313" key="1">
    <source>
        <dbReference type="EMBL" id="KAK0727965.1"/>
    </source>
</evidence>
<comment type="caution">
    <text evidence="1">The sequence shown here is derived from an EMBL/GenBank/DDBJ whole genome shotgun (WGS) entry which is preliminary data.</text>
</comment>
<accession>A0AA40B5B7</accession>
<dbReference type="EMBL" id="JAUIRO010000002">
    <property type="protein sequence ID" value="KAK0727965.1"/>
    <property type="molecule type" value="Genomic_DNA"/>
</dbReference>
<dbReference type="RefSeq" id="XP_060300820.1">
    <property type="nucleotide sequence ID" value="XM_060444946.1"/>
</dbReference>
<dbReference type="AlphaFoldDB" id="A0AA40B5B7"/>
<dbReference type="Proteomes" id="UP001172101">
    <property type="component" value="Unassembled WGS sequence"/>
</dbReference>
<evidence type="ECO:0000313" key="2">
    <source>
        <dbReference type="Proteomes" id="UP001172101"/>
    </source>
</evidence>
<organism evidence="1 2">
    <name type="scientific">Lasiosphaeria miniovina</name>
    <dbReference type="NCBI Taxonomy" id="1954250"/>
    <lineage>
        <taxon>Eukaryota</taxon>
        <taxon>Fungi</taxon>
        <taxon>Dikarya</taxon>
        <taxon>Ascomycota</taxon>
        <taxon>Pezizomycotina</taxon>
        <taxon>Sordariomycetes</taxon>
        <taxon>Sordariomycetidae</taxon>
        <taxon>Sordariales</taxon>
        <taxon>Lasiosphaeriaceae</taxon>
        <taxon>Lasiosphaeria</taxon>
    </lineage>
</organism>
<proteinExistence type="predicted"/>